<feature type="domain" description="EamA" evidence="8">
    <location>
        <begin position="154"/>
        <end position="284"/>
    </location>
</feature>
<proteinExistence type="inferred from homology"/>
<comment type="caution">
    <text evidence="9">The sequence shown here is derived from an EMBL/GenBank/DDBJ whole genome shotgun (WGS) entry which is preliminary data.</text>
</comment>
<gene>
    <name evidence="9" type="ORF">ACJDT4_15165</name>
</gene>
<feature type="transmembrane region" description="Helical" evidence="7">
    <location>
        <begin position="101"/>
        <end position="119"/>
    </location>
</feature>
<feature type="transmembrane region" description="Helical" evidence="7">
    <location>
        <begin position="71"/>
        <end position="95"/>
    </location>
</feature>
<evidence type="ECO:0000256" key="3">
    <source>
        <dbReference type="ARBA" id="ARBA00022475"/>
    </source>
</evidence>
<protein>
    <submittedName>
        <fullName evidence="9">DMT family transporter</fullName>
    </submittedName>
</protein>
<evidence type="ECO:0000256" key="7">
    <source>
        <dbReference type="SAM" id="Phobius"/>
    </source>
</evidence>
<dbReference type="RefSeq" id="WP_406788408.1">
    <property type="nucleotide sequence ID" value="NZ_JBJIAA010000012.1"/>
</dbReference>
<feature type="transmembrane region" description="Helical" evidence="7">
    <location>
        <begin position="31"/>
        <end position="50"/>
    </location>
</feature>
<evidence type="ECO:0000256" key="2">
    <source>
        <dbReference type="ARBA" id="ARBA00007362"/>
    </source>
</evidence>
<evidence type="ECO:0000259" key="8">
    <source>
        <dbReference type="Pfam" id="PF00892"/>
    </source>
</evidence>
<dbReference type="SUPFAM" id="SSF103481">
    <property type="entry name" value="Multidrug resistance efflux transporter EmrE"/>
    <property type="match status" value="2"/>
</dbReference>
<evidence type="ECO:0000313" key="9">
    <source>
        <dbReference type="EMBL" id="MFL0251757.1"/>
    </source>
</evidence>
<dbReference type="InterPro" id="IPR037185">
    <property type="entry name" value="EmrE-like"/>
</dbReference>
<dbReference type="PANTHER" id="PTHR42920">
    <property type="entry name" value="OS03G0707200 PROTEIN-RELATED"/>
    <property type="match status" value="1"/>
</dbReference>
<feature type="transmembrane region" description="Helical" evidence="7">
    <location>
        <begin position="155"/>
        <end position="171"/>
    </location>
</feature>
<dbReference type="InterPro" id="IPR051258">
    <property type="entry name" value="Diverse_Substrate_Transporter"/>
</dbReference>
<name>A0ABW8TH07_9CLOT</name>
<keyword evidence="3" id="KW-1003">Cell membrane</keyword>
<keyword evidence="6 7" id="KW-0472">Membrane</keyword>
<evidence type="ECO:0000256" key="4">
    <source>
        <dbReference type="ARBA" id="ARBA00022692"/>
    </source>
</evidence>
<comment type="similarity">
    <text evidence="2">Belongs to the EamA transporter family.</text>
</comment>
<dbReference type="InterPro" id="IPR000620">
    <property type="entry name" value="EamA_dom"/>
</dbReference>
<accession>A0ABW8TH07</accession>
<dbReference type="Pfam" id="PF00892">
    <property type="entry name" value="EamA"/>
    <property type="match status" value="2"/>
</dbReference>
<evidence type="ECO:0000256" key="5">
    <source>
        <dbReference type="ARBA" id="ARBA00022989"/>
    </source>
</evidence>
<dbReference type="EMBL" id="JBJIAA010000012">
    <property type="protein sequence ID" value="MFL0251757.1"/>
    <property type="molecule type" value="Genomic_DNA"/>
</dbReference>
<feature type="transmembrane region" description="Helical" evidence="7">
    <location>
        <begin position="7"/>
        <end position="25"/>
    </location>
</feature>
<feature type="transmembrane region" description="Helical" evidence="7">
    <location>
        <begin position="246"/>
        <end position="264"/>
    </location>
</feature>
<evidence type="ECO:0000256" key="6">
    <source>
        <dbReference type="ARBA" id="ARBA00023136"/>
    </source>
</evidence>
<dbReference type="PANTHER" id="PTHR42920:SF5">
    <property type="entry name" value="EAMA DOMAIN-CONTAINING PROTEIN"/>
    <property type="match status" value="1"/>
</dbReference>
<feature type="transmembrane region" description="Helical" evidence="7">
    <location>
        <begin position="270"/>
        <end position="287"/>
    </location>
</feature>
<keyword evidence="5 7" id="KW-1133">Transmembrane helix</keyword>
<feature type="domain" description="EamA" evidence="8">
    <location>
        <begin position="7"/>
        <end position="142"/>
    </location>
</feature>
<evidence type="ECO:0000313" key="10">
    <source>
        <dbReference type="Proteomes" id="UP001623592"/>
    </source>
</evidence>
<keyword evidence="4 7" id="KW-0812">Transmembrane</keyword>
<reference evidence="9 10" key="1">
    <citation type="submission" date="2024-11" db="EMBL/GenBank/DDBJ databases">
        <authorList>
            <person name="Heng Y.C."/>
            <person name="Lim A.C.H."/>
            <person name="Lee J.K.Y."/>
            <person name="Kittelmann S."/>
        </authorList>
    </citation>
    <scope>NUCLEOTIDE SEQUENCE [LARGE SCALE GENOMIC DNA]</scope>
    <source>
        <strain evidence="9 10">WILCCON 0114</strain>
    </source>
</reference>
<keyword evidence="10" id="KW-1185">Reference proteome</keyword>
<evidence type="ECO:0000256" key="1">
    <source>
        <dbReference type="ARBA" id="ARBA00004651"/>
    </source>
</evidence>
<comment type="subcellular location">
    <subcellularLocation>
        <location evidence="1">Cell membrane</location>
        <topology evidence="1">Multi-pass membrane protein</topology>
    </subcellularLocation>
</comment>
<organism evidence="9 10">
    <name type="scientific">Clostridium neuense</name>
    <dbReference type="NCBI Taxonomy" id="1728934"/>
    <lineage>
        <taxon>Bacteria</taxon>
        <taxon>Bacillati</taxon>
        <taxon>Bacillota</taxon>
        <taxon>Clostridia</taxon>
        <taxon>Eubacteriales</taxon>
        <taxon>Clostridiaceae</taxon>
        <taxon>Clostridium</taxon>
    </lineage>
</organism>
<dbReference type="Proteomes" id="UP001623592">
    <property type="component" value="Unassembled WGS sequence"/>
</dbReference>
<sequence length="303" mass="33464">MMKKYKYYIFLVLAALIWGFAFVAQRVGMKYIAPFAYNGIRFALGAFSLLPIMFFQNKSFNEKKSVNKKRYFVYGAIAGILLFAGSTLQQIGLIHTEAGKAGFITDLYIVIVPMMGIVVVKDKIKASSIIGALVAAVGLYFLCVNKKFSISQSDFLVFASAFFFAVHILFIDYVSQKINSLKLAFLQYFTCSLISLVISFIMEKISIQNILSSSIPIIYGGVFSVGIAYTLQIVGQKGVEPTSASIILSLESVFAALGGFLILNERLEEKAIVGCILMFLGIIISQIKINYTGKSKITINHNK</sequence>
<feature type="transmembrane region" description="Helical" evidence="7">
    <location>
        <begin position="214"/>
        <end position="234"/>
    </location>
</feature>
<feature type="transmembrane region" description="Helical" evidence="7">
    <location>
        <begin position="183"/>
        <end position="202"/>
    </location>
</feature>